<name>A0ABR1MAJ2_9PEZI</name>
<gene>
    <name evidence="2" type="ORF">J3D65DRAFT_39827</name>
</gene>
<dbReference type="GeneID" id="92028805"/>
<accession>A0ABR1MAJ2</accession>
<feature type="compositionally biased region" description="Polar residues" evidence="1">
    <location>
        <begin position="603"/>
        <end position="614"/>
    </location>
</feature>
<evidence type="ECO:0000256" key="1">
    <source>
        <dbReference type="SAM" id="MobiDB-lite"/>
    </source>
</evidence>
<comment type="caution">
    <text evidence="2">The sequence shown here is derived from an EMBL/GenBank/DDBJ whole genome shotgun (WGS) entry which is preliminary data.</text>
</comment>
<feature type="compositionally biased region" description="Basic and acidic residues" evidence="1">
    <location>
        <begin position="729"/>
        <end position="752"/>
    </location>
</feature>
<evidence type="ECO:0000313" key="2">
    <source>
        <dbReference type="EMBL" id="KAK7544871.1"/>
    </source>
</evidence>
<feature type="region of interest" description="Disordered" evidence="1">
    <location>
        <begin position="603"/>
        <end position="691"/>
    </location>
</feature>
<organism evidence="2 3">
    <name type="scientific">Phyllosticta citribraziliensis</name>
    <dbReference type="NCBI Taxonomy" id="989973"/>
    <lineage>
        <taxon>Eukaryota</taxon>
        <taxon>Fungi</taxon>
        <taxon>Dikarya</taxon>
        <taxon>Ascomycota</taxon>
        <taxon>Pezizomycotina</taxon>
        <taxon>Dothideomycetes</taxon>
        <taxon>Dothideomycetes incertae sedis</taxon>
        <taxon>Botryosphaeriales</taxon>
        <taxon>Phyllostictaceae</taxon>
        <taxon>Phyllosticta</taxon>
    </lineage>
</organism>
<feature type="region of interest" description="Disordered" evidence="1">
    <location>
        <begin position="405"/>
        <end position="430"/>
    </location>
</feature>
<sequence>MDRDFPLYAIELSRLRDFSDQRRPQRKIHFRLESDSIPVRSSPVDLWIPMFHRYGSSPEGNVRYLDETSTWRGLSMTQAREIKFWEDMFAAVLEYKISNHLTDIIDTMDECGAARRPESLNHRICESFNSMGCRNYPVNIQEFLTCMIELYKRHGSQYNWLASSGDFHNGLCEFLRTRDCFLDTPLLPTVKVAFSAAINAQGEPTVCGRVKRYGPIVRFKRLDSEASLNRKCHIQPVYVDSVLDPEYDSYVGRPEYQLKSDCVAFEWDGSQTSFGGYLKSGHIKPSMKPTPTSLDLTVTGTRFFPDQVRFERTIRLKIDIMVHEELSEVNKFPLSGPPSYESFGMSSYERVSSELLQDAQRRHQSPAISVDDLSSLMKTRKRGRELRHQQRLAPELARWQRGLESGLDRAQSEPSSTRASTGNSLEYHFPSQAKPVPDIPAWWKVSADRFTEDTRLAENITPASMVSPVDCSESGAKLEPCPSIWSPAQLFRDPVMIRGGAHGAIFQDKASIPPTPCGSGTLLQQRHVPASANGFGSLCQNGSITTGLNTTFGQQLCNRVNSSIEGTASRKAARKTSSESGVIKATGSDTVKYLVSSYGSSNETIRFEGSSTPPRASDVDAEKQKRSKSCGPPCVPTIPTSPQSVHGPCNTKQESSSSLTVKEQSSSMGKDMTNGKESMSSRREDSLATENSRVTAINSTWVKPVIPEDFQTEIKEWYDILFLKQQVERDLGRSRTGNKSDEEAFEEAFRGEDDADIESVDHDAE</sequence>
<feature type="compositionally biased region" description="Polar residues" evidence="1">
    <location>
        <begin position="638"/>
        <end position="668"/>
    </location>
</feature>
<reference evidence="2 3" key="1">
    <citation type="submission" date="2024-04" db="EMBL/GenBank/DDBJ databases">
        <title>Phyllosticta paracitricarpa is synonymous to the EU quarantine fungus P. citricarpa based on phylogenomic analyses.</title>
        <authorList>
            <consortium name="Lawrence Berkeley National Laboratory"/>
            <person name="Van ingen-buijs V.A."/>
            <person name="Van westerhoven A.C."/>
            <person name="Haridas S."/>
            <person name="Skiadas P."/>
            <person name="Martin F."/>
            <person name="Groenewald J.Z."/>
            <person name="Crous P.W."/>
            <person name="Seidl M.F."/>
        </authorList>
    </citation>
    <scope>NUCLEOTIDE SEQUENCE [LARGE SCALE GENOMIC DNA]</scope>
    <source>
        <strain evidence="2 3">CPC 17464</strain>
    </source>
</reference>
<evidence type="ECO:0000313" key="3">
    <source>
        <dbReference type="Proteomes" id="UP001360953"/>
    </source>
</evidence>
<keyword evidence="3" id="KW-1185">Reference proteome</keyword>
<dbReference type="EMBL" id="JBBPEH010000001">
    <property type="protein sequence ID" value="KAK7544871.1"/>
    <property type="molecule type" value="Genomic_DNA"/>
</dbReference>
<dbReference type="RefSeq" id="XP_066660106.1">
    <property type="nucleotide sequence ID" value="XM_066795899.1"/>
</dbReference>
<proteinExistence type="predicted"/>
<dbReference type="Proteomes" id="UP001360953">
    <property type="component" value="Unassembled WGS sequence"/>
</dbReference>
<feature type="compositionally biased region" description="Polar residues" evidence="1">
    <location>
        <begin position="412"/>
        <end position="424"/>
    </location>
</feature>
<feature type="region of interest" description="Disordered" evidence="1">
    <location>
        <begin position="729"/>
        <end position="765"/>
    </location>
</feature>
<protein>
    <submittedName>
        <fullName evidence="2">Uncharacterized protein</fullName>
    </submittedName>
</protein>